<feature type="domain" description="Glutamine amidotransferase type-2" evidence="10">
    <location>
        <begin position="2"/>
        <end position="215"/>
    </location>
</feature>
<dbReference type="EMBL" id="JAAIYP010000042">
    <property type="protein sequence ID" value="NFV81598.1"/>
    <property type="molecule type" value="Genomic_DNA"/>
</dbReference>
<dbReference type="InterPro" id="IPR001962">
    <property type="entry name" value="Asn_synthase"/>
</dbReference>
<name>A0A7C9QVI5_9PROT</name>
<dbReference type="PANTHER" id="PTHR43284:SF1">
    <property type="entry name" value="ASPARAGINE SYNTHETASE"/>
    <property type="match status" value="1"/>
</dbReference>
<dbReference type="Gene3D" id="3.60.20.10">
    <property type="entry name" value="Glutamine Phosphoribosylpyrophosphate, subunit 1, domain 1"/>
    <property type="match status" value="1"/>
</dbReference>
<keyword evidence="8" id="KW-0028">Amino-acid biosynthesis</keyword>
<dbReference type="SUPFAM" id="SSF56235">
    <property type="entry name" value="N-terminal nucleophile aminohydrolases (Ntn hydrolases)"/>
    <property type="match status" value="1"/>
</dbReference>
<keyword evidence="4 9" id="KW-0547">Nucleotide-binding</keyword>
<accession>A0A7C9QVI5</accession>
<dbReference type="Pfam" id="PF00733">
    <property type="entry name" value="Asn_synthase"/>
    <property type="match status" value="1"/>
</dbReference>
<evidence type="ECO:0000256" key="6">
    <source>
        <dbReference type="ARBA" id="ARBA00022962"/>
    </source>
</evidence>
<reference evidence="11 12" key="1">
    <citation type="submission" date="2020-02" db="EMBL/GenBank/DDBJ databases">
        <authorList>
            <person name="Dziuba M."/>
            <person name="Kuznetsov B."/>
            <person name="Mardanov A."/>
            <person name="Ravin N."/>
            <person name="Grouzdev D."/>
        </authorList>
    </citation>
    <scope>NUCLEOTIDE SEQUENCE [LARGE SCALE GENOMIC DNA]</scope>
    <source>
        <strain evidence="11 12">SpK</strain>
    </source>
</reference>
<evidence type="ECO:0000256" key="5">
    <source>
        <dbReference type="ARBA" id="ARBA00022840"/>
    </source>
</evidence>
<evidence type="ECO:0000256" key="1">
    <source>
        <dbReference type="ARBA" id="ARBA00005187"/>
    </source>
</evidence>
<protein>
    <recommendedName>
        <fullName evidence="3">asparagine synthase (glutamine-hydrolyzing)</fullName>
        <ecNumber evidence="3">6.3.5.4</ecNumber>
    </recommendedName>
</protein>
<dbReference type="Gene3D" id="3.40.50.620">
    <property type="entry name" value="HUPs"/>
    <property type="match status" value="1"/>
</dbReference>
<evidence type="ECO:0000256" key="3">
    <source>
        <dbReference type="ARBA" id="ARBA00012737"/>
    </source>
</evidence>
<dbReference type="InterPro" id="IPR051786">
    <property type="entry name" value="ASN_synthetase/amidase"/>
</dbReference>
<proteinExistence type="inferred from homology"/>
<dbReference type="PANTHER" id="PTHR43284">
    <property type="entry name" value="ASPARAGINE SYNTHETASE (GLUTAMINE-HYDROLYZING)"/>
    <property type="match status" value="1"/>
</dbReference>
<evidence type="ECO:0000256" key="7">
    <source>
        <dbReference type="ARBA" id="ARBA00048741"/>
    </source>
</evidence>
<evidence type="ECO:0000259" key="10">
    <source>
        <dbReference type="PROSITE" id="PS51278"/>
    </source>
</evidence>
<dbReference type="GO" id="GO:0005829">
    <property type="term" value="C:cytosol"/>
    <property type="evidence" value="ECO:0007669"/>
    <property type="project" value="TreeGrafter"/>
</dbReference>
<dbReference type="EC" id="6.3.5.4" evidence="3"/>
<feature type="binding site" evidence="9">
    <location>
        <begin position="365"/>
        <end position="366"/>
    </location>
    <ligand>
        <name>ATP</name>
        <dbReference type="ChEBI" id="CHEBI:30616"/>
    </ligand>
</feature>
<comment type="pathway">
    <text evidence="1">Amino-acid biosynthesis; L-asparagine biosynthesis; L-asparagine from L-aspartate (L-Gln route): step 1/1.</text>
</comment>
<comment type="caution">
    <text evidence="11">The sequence shown here is derived from an EMBL/GenBank/DDBJ whole genome shotgun (WGS) entry which is preliminary data.</text>
</comment>
<keyword evidence="5 9" id="KW-0067">ATP-binding</keyword>
<gene>
    <name evidence="11" type="primary">asnB</name>
    <name evidence="11" type="ORF">G4223_15925</name>
</gene>
<feature type="active site" description="For GATase activity" evidence="8">
    <location>
        <position position="2"/>
    </location>
</feature>
<dbReference type="GO" id="GO:0004066">
    <property type="term" value="F:asparagine synthase (glutamine-hydrolyzing) activity"/>
    <property type="evidence" value="ECO:0007669"/>
    <property type="project" value="UniProtKB-EC"/>
</dbReference>
<comment type="catalytic activity">
    <reaction evidence="7">
        <text>L-aspartate + L-glutamine + ATP + H2O = L-asparagine + L-glutamate + AMP + diphosphate + H(+)</text>
        <dbReference type="Rhea" id="RHEA:12228"/>
        <dbReference type="ChEBI" id="CHEBI:15377"/>
        <dbReference type="ChEBI" id="CHEBI:15378"/>
        <dbReference type="ChEBI" id="CHEBI:29985"/>
        <dbReference type="ChEBI" id="CHEBI:29991"/>
        <dbReference type="ChEBI" id="CHEBI:30616"/>
        <dbReference type="ChEBI" id="CHEBI:33019"/>
        <dbReference type="ChEBI" id="CHEBI:58048"/>
        <dbReference type="ChEBI" id="CHEBI:58359"/>
        <dbReference type="ChEBI" id="CHEBI:456215"/>
        <dbReference type="EC" id="6.3.5.4"/>
    </reaction>
</comment>
<keyword evidence="11" id="KW-0436">Ligase</keyword>
<dbReference type="GO" id="GO:0006529">
    <property type="term" value="P:asparagine biosynthetic process"/>
    <property type="evidence" value="ECO:0007669"/>
    <property type="project" value="UniProtKB-KW"/>
</dbReference>
<dbReference type="InterPro" id="IPR029055">
    <property type="entry name" value="Ntn_hydrolases_N"/>
</dbReference>
<dbReference type="InterPro" id="IPR017932">
    <property type="entry name" value="GATase_2_dom"/>
</dbReference>
<dbReference type="PIRSF" id="PIRSF001589">
    <property type="entry name" value="Asn_synthetase_glu-h"/>
    <property type="match status" value="1"/>
</dbReference>
<evidence type="ECO:0000313" key="11">
    <source>
        <dbReference type="EMBL" id="NFV81598.1"/>
    </source>
</evidence>
<keyword evidence="6 8" id="KW-0315">Glutamine amidotransferase</keyword>
<evidence type="ECO:0000313" key="12">
    <source>
        <dbReference type="Proteomes" id="UP000480684"/>
    </source>
</evidence>
<keyword evidence="12" id="KW-1185">Reference proteome</keyword>
<dbReference type="Proteomes" id="UP000480684">
    <property type="component" value="Unassembled WGS sequence"/>
</dbReference>
<dbReference type="PROSITE" id="PS51278">
    <property type="entry name" value="GATASE_TYPE_2"/>
    <property type="match status" value="1"/>
</dbReference>
<dbReference type="RefSeq" id="WP_163681807.1">
    <property type="nucleotide sequence ID" value="NZ_JAAIYP010000042.1"/>
</dbReference>
<dbReference type="GO" id="GO:0005524">
    <property type="term" value="F:ATP binding"/>
    <property type="evidence" value="ECO:0007669"/>
    <property type="project" value="UniProtKB-KW"/>
</dbReference>
<evidence type="ECO:0000256" key="8">
    <source>
        <dbReference type="PIRSR" id="PIRSR001589-1"/>
    </source>
</evidence>
<evidence type="ECO:0000256" key="4">
    <source>
        <dbReference type="ARBA" id="ARBA00022741"/>
    </source>
</evidence>
<dbReference type="AlphaFoldDB" id="A0A7C9QVI5"/>
<dbReference type="InterPro" id="IPR006426">
    <property type="entry name" value="Asn_synth_AEB"/>
</dbReference>
<dbReference type="NCBIfam" id="TIGR01536">
    <property type="entry name" value="asn_synth_AEB"/>
    <property type="match status" value="1"/>
</dbReference>
<organism evidence="11 12">
    <name type="scientific">Magnetospirillum aberrantis SpK</name>
    <dbReference type="NCBI Taxonomy" id="908842"/>
    <lineage>
        <taxon>Bacteria</taxon>
        <taxon>Pseudomonadati</taxon>
        <taxon>Pseudomonadota</taxon>
        <taxon>Alphaproteobacteria</taxon>
        <taxon>Rhodospirillales</taxon>
        <taxon>Rhodospirillaceae</taxon>
        <taxon>Magnetospirillum</taxon>
    </lineage>
</organism>
<comment type="similarity">
    <text evidence="2">Belongs to the asparagine synthetase family.</text>
</comment>
<dbReference type="Pfam" id="PF13537">
    <property type="entry name" value="GATase_7"/>
    <property type="match status" value="1"/>
</dbReference>
<dbReference type="CDD" id="cd00712">
    <property type="entry name" value="AsnB"/>
    <property type="match status" value="1"/>
</dbReference>
<evidence type="ECO:0000256" key="2">
    <source>
        <dbReference type="ARBA" id="ARBA00005752"/>
    </source>
</evidence>
<dbReference type="CDD" id="cd01991">
    <property type="entry name" value="Asn_synthase_B_C"/>
    <property type="match status" value="1"/>
</dbReference>
<dbReference type="InterPro" id="IPR014729">
    <property type="entry name" value="Rossmann-like_a/b/a_fold"/>
</dbReference>
<sequence length="581" mass="62583">MCGFAAIFAHAPDAAPADRDALDRVRDTMRKRGPDAAGTWLSPDGRAGLAHRRLSILDLSDAGAQPMVDQDLAIAFNGEIYNFQALRDELEQAGTRFRSHSDTEVVLALYRRDGEAMLGRLRGMFALAIWDGRRQGMLLARDGLGIKPLYVSEKGGVLRAASQVKALLAGGGVDTSPDPAGHVGFFLWGHVPEPHTLYRGIRALPPGSWLWRDRNGGQRQGRFFDLGDTLRGAGGEPPASLRDALLESVRHHLVADVPVGLFLSAGLDSTTLCALASEAGGAGRLKTVTLAFEELRGGPGDEAPLAERVAGHYRTDHATLTVAGREFADVRDTLLADMDQPSIDGVNVWFVARAARAAGLKVALSGLGGDELFAGYDNFRRIPALTRRLAPLAAVPGLGRGFRWATAGWIGRFTSPKAAGILELGGNTGDAYLLRRGLFMPWELPGLIGADMTRAGLAELRPRQVLAEAQRGFQSDRLAISALEMQFYMRNQLLRDADWAGMAHSLEIRVPLVDTVLLSQVRALIQTGNAPSKADMAASARPTLPDGVLNRPKTGFFIPVAQWLGETSLRGWARRVHAAAR</sequence>
<dbReference type="InterPro" id="IPR033738">
    <property type="entry name" value="AsnB_N"/>
</dbReference>
<dbReference type="SUPFAM" id="SSF52402">
    <property type="entry name" value="Adenine nucleotide alpha hydrolases-like"/>
    <property type="match status" value="1"/>
</dbReference>
<keyword evidence="8" id="KW-0061">Asparagine biosynthesis</keyword>
<feature type="binding site" evidence="9">
    <location>
        <position position="102"/>
    </location>
    <ligand>
        <name>L-glutamine</name>
        <dbReference type="ChEBI" id="CHEBI:58359"/>
    </ligand>
</feature>
<evidence type="ECO:0000256" key="9">
    <source>
        <dbReference type="PIRSR" id="PIRSR001589-2"/>
    </source>
</evidence>